<gene>
    <name evidence="2" type="ORF">A0J61_03050</name>
</gene>
<dbReference type="EMBL" id="LUGH01000125">
    <property type="protein sequence ID" value="OBZ88896.1"/>
    <property type="molecule type" value="Genomic_DNA"/>
</dbReference>
<name>A0A1C7NK69_9FUNG</name>
<keyword evidence="1" id="KW-0732">Signal</keyword>
<feature type="chain" id="PRO_5008889745" evidence="1">
    <location>
        <begin position="22"/>
        <end position="89"/>
    </location>
</feature>
<comment type="caution">
    <text evidence="2">The sequence shown here is derived from an EMBL/GenBank/DDBJ whole genome shotgun (WGS) entry which is preliminary data.</text>
</comment>
<sequence>MQICISGDLFILTASIFLVHQQVPIRKEEGKAGFVFNGINMTCVFILKEKVEVVLISYTNHVVVCYREKKELEVFRERPDEDNFILSQS</sequence>
<protein>
    <submittedName>
        <fullName evidence="2">Uncharacterized protein</fullName>
    </submittedName>
</protein>
<accession>A0A1C7NK69</accession>
<reference evidence="2 3" key="1">
    <citation type="submission" date="2016-03" db="EMBL/GenBank/DDBJ databases">
        <title>Choanephora cucurbitarum.</title>
        <authorList>
            <person name="Min B."/>
            <person name="Park H."/>
            <person name="Park J.-H."/>
            <person name="Shin H.-D."/>
            <person name="Choi I.-G."/>
        </authorList>
    </citation>
    <scope>NUCLEOTIDE SEQUENCE [LARGE SCALE GENOMIC DNA]</scope>
    <source>
        <strain evidence="2 3">KUS-F28377</strain>
    </source>
</reference>
<dbReference type="InParanoid" id="A0A1C7NK69"/>
<feature type="signal peptide" evidence="1">
    <location>
        <begin position="1"/>
        <end position="21"/>
    </location>
</feature>
<dbReference type="AlphaFoldDB" id="A0A1C7NK69"/>
<proteinExistence type="predicted"/>
<evidence type="ECO:0000313" key="2">
    <source>
        <dbReference type="EMBL" id="OBZ88896.1"/>
    </source>
</evidence>
<organism evidence="2 3">
    <name type="scientific">Choanephora cucurbitarum</name>
    <dbReference type="NCBI Taxonomy" id="101091"/>
    <lineage>
        <taxon>Eukaryota</taxon>
        <taxon>Fungi</taxon>
        <taxon>Fungi incertae sedis</taxon>
        <taxon>Mucoromycota</taxon>
        <taxon>Mucoromycotina</taxon>
        <taxon>Mucoromycetes</taxon>
        <taxon>Mucorales</taxon>
        <taxon>Mucorineae</taxon>
        <taxon>Choanephoraceae</taxon>
        <taxon>Choanephoroideae</taxon>
        <taxon>Choanephora</taxon>
    </lineage>
</organism>
<evidence type="ECO:0000256" key="1">
    <source>
        <dbReference type="SAM" id="SignalP"/>
    </source>
</evidence>
<evidence type="ECO:0000313" key="3">
    <source>
        <dbReference type="Proteomes" id="UP000093000"/>
    </source>
</evidence>
<dbReference type="Proteomes" id="UP000093000">
    <property type="component" value="Unassembled WGS sequence"/>
</dbReference>
<keyword evidence="3" id="KW-1185">Reference proteome</keyword>